<evidence type="ECO:0000256" key="1">
    <source>
        <dbReference type="SAM" id="SignalP"/>
    </source>
</evidence>
<protein>
    <submittedName>
        <fullName evidence="2">Uncharacterized protein</fullName>
    </submittedName>
</protein>
<dbReference type="AlphaFoldDB" id="A0A9X0UBB6"/>
<comment type="caution">
    <text evidence="2">The sequence shown here is derived from an EMBL/GenBank/DDBJ whole genome shotgun (WGS) entry which is preliminary data.</text>
</comment>
<gene>
    <name evidence="2" type="ORF">H7965_00405</name>
</gene>
<name>A0A9X0UBB6_9PROT</name>
<keyword evidence="1" id="KW-0732">Signal</keyword>
<dbReference type="EMBL" id="JACOMF010000001">
    <property type="protein sequence ID" value="MBC4013767.1"/>
    <property type="molecule type" value="Genomic_DNA"/>
</dbReference>
<keyword evidence="3" id="KW-1185">Reference proteome</keyword>
<dbReference type="RefSeq" id="WP_186768541.1">
    <property type="nucleotide sequence ID" value="NZ_JACOMF010000001.1"/>
</dbReference>
<dbReference type="PROSITE" id="PS51257">
    <property type="entry name" value="PROKAR_LIPOPROTEIN"/>
    <property type="match status" value="1"/>
</dbReference>
<evidence type="ECO:0000313" key="2">
    <source>
        <dbReference type="EMBL" id="MBC4013767.1"/>
    </source>
</evidence>
<accession>A0A9X0UBB6</accession>
<dbReference type="Proteomes" id="UP000600101">
    <property type="component" value="Unassembled WGS sequence"/>
</dbReference>
<sequence>MRWLASLPLLLGLVACQAPTQSGPDEVAAQPSLATLADRLPEEAADFRRGAVVPRPDGGLEIGYRTTGRTAAGAMVALYRPAGPADAAAVEAALEDLLRDALLPRPTRNLREIGRLTLPDPRPEAGPGAAPPGLRCAETAGRYGRERVAGLLCAGAAGGSLLRLRIGMPDRDPPPGDARAFAAAILAALRGS</sequence>
<feature type="signal peptide" evidence="1">
    <location>
        <begin position="1"/>
        <end position="20"/>
    </location>
</feature>
<evidence type="ECO:0000313" key="3">
    <source>
        <dbReference type="Proteomes" id="UP000600101"/>
    </source>
</evidence>
<organism evidence="2 3">
    <name type="scientific">Siccirubricoccus deserti</name>
    <dbReference type="NCBI Taxonomy" id="2013562"/>
    <lineage>
        <taxon>Bacteria</taxon>
        <taxon>Pseudomonadati</taxon>
        <taxon>Pseudomonadota</taxon>
        <taxon>Alphaproteobacteria</taxon>
        <taxon>Acetobacterales</taxon>
        <taxon>Roseomonadaceae</taxon>
        <taxon>Siccirubricoccus</taxon>
    </lineage>
</organism>
<reference evidence="2" key="1">
    <citation type="submission" date="2020-08" db="EMBL/GenBank/DDBJ databases">
        <authorList>
            <person name="Hu Y."/>
            <person name="Nguyen S.V."/>
            <person name="Li F."/>
            <person name="Fanning S."/>
        </authorList>
    </citation>
    <scope>NUCLEOTIDE SEQUENCE</scope>
    <source>
        <strain evidence="2">SYSU D8009</strain>
    </source>
</reference>
<proteinExistence type="predicted"/>
<feature type="chain" id="PRO_5040750420" evidence="1">
    <location>
        <begin position="21"/>
        <end position="192"/>
    </location>
</feature>